<dbReference type="EMBL" id="GBRH01224245">
    <property type="protein sequence ID" value="JAD73650.1"/>
    <property type="molecule type" value="Transcribed_RNA"/>
</dbReference>
<sequence>MHCMMQKARTIFPLSKVKQ</sequence>
<protein>
    <submittedName>
        <fullName evidence="1">Uncharacterized protein</fullName>
    </submittedName>
</protein>
<name>A0A0A9CJW5_ARUDO</name>
<reference evidence="1" key="1">
    <citation type="submission" date="2014-09" db="EMBL/GenBank/DDBJ databases">
        <authorList>
            <person name="Magalhaes I.L.F."/>
            <person name="Oliveira U."/>
            <person name="Santos F.R."/>
            <person name="Vidigal T.H.D.A."/>
            <person name="Brescovit A.D."/>
            <person name="Santos A.J."/>
        </authorList>
    </citation>
    <scope>NUCLEOTIDE SEQUENCE</scope>
    <source>
        <tissue evidence="1">Shoot tissue taken approximately 20 cm above the soil surface</tissue>
    </source>
</reference>
<evidence type="ECO:0000313" key="1">
    <source>
        <dbReference type="EMBL" id="JAD73650.1"/>
    </source>
</evidence>
<organism evidence="1">
    <name type="scientific">Arundo donax</name>
    <name type="common">Giant reed</name>
    <name type="synonym">Donax arundinaceus</name>
    <dbReference type="NCBI Taxonomy" id="35708"/>
    <lineage>
        <taxon>Eukaryota</taxon>
        <taxon>Viridiplantae</taxon>
        <taxon>Streptophyta</taxon>
        <taxon>Embryophyta</taxon>
        <taxon>Tracheophyta</taxon>
        <taxon>Spermatophyta</taxon>
        <taxon>Magnoliopsida</taxon>
        <taxon>Liliopsida</taxon>
        <taxon>Poales</taxon>
        <taxon>Poaceae</taxon>
        <taxon>PACMAD clade</taxon>
        <taxon>Arundinoideae</taxon>
        <taxon>Arundineae</taxon>
        <taxon>Arundo</taxon>
    </lineage>
</organism>
<dbReference type="AlphaFoldDB" id="A0A0A9CJW5"/>
<reference evidence="1" key="2">
    <citation type="journal article" date="2015" name="Data Brief">
        <title>Shoot transcriptome of the giant reed, Arundo donax.</title>
        <authorList>
            <person name="Barrero R.A."/>
            <person name="Guerrero F.D."/>
            <person name="Moolhuijzen P."/>
            <person name="Goolsby J.A."/>
            <person name="Tidwell J."/>
            <person name="Bellgard S.E."/>
            <person name="Bellgard M.I."/>
        </authorList>
    </citation>
    <scope>NUCLEOTIDE SEQUENCE</scope>
    <source>
        <tissue evidence="1">Shoot tissue taken approximately 20 cm above the soil surface</tissue>
    </source>
</reference>
<proteinExistence type="predicted"/>
<accession>A0A0A9CJW5</accession>